<dbReference type="Proteomes" id="UP001341840">
    <property type="component" value="Unassembled WGS sequence"/>
</dbReference>
<reference evidence="1 2" key="1">
    <citation type="journal article" date="2023" name="Plants (Basel)">
        <title>Bridging the Gap: Combining Genomics and Transcriptomics Approaches to Understand Stylosanthes scabra, an Orphan Legume from the Brazilian Caatinga.</title>
        <authorList>
            <person name="Ferreira-Neto J.R.C."/>
            <person name="da Silva M.D."/>
            <person name="Binneck E."/>
            <person name="de Melo N.F."/>
            <person name="da Silva R.H."/>
            <person name="de Melo A.L.T.M."/>
            <person name="Pandolfi V."/>
            <person name="Bustamante F.O."/>
            <person name="Brasileiro-Vidal A.C."/>
            <person name="Benko-Iseppon A.M."/>
        </authorList>
    </citation>
    <scope>NUCLEOTIDE SEQUENCE [LARGE SCALE GENOMIC DNA]</scope>
    <source>
        <tissue evidence="1">Leaves</tissue>
    </source>
</reference>
<sequence>MSFYRGLYQISRNLSGNFNGSRFGSLHFLASHEHHLSIGSAAKGPFVILYKQGFSEGLRGVGTSIPVPVYSWGGFPFPREFSGSLGVKIGQIRRASPFIRLNGRVFVSEPRPFKIRA</sequence>
<evidence type="ECO:0000313" key="1">
    <source>
        <dbReference type="EMBL" id="MED6107858.1"/>
    </source>
</evidence>
<accession>A0ABU6Q7T3</accession>
<keyword evidence="2" id="KW-1185">Reference proteome</keyword>
<name>A0ABU6Q7T3_9FABA</name>
<protein>
    <submittedName>
        <fullName evidence="1">Uncharacterized protein</fullName>
    </submittedName>
</protein>
<proteinExistence type="predicted"/>
<comment type="caution">
    <text evidence="1">The sequence shown here is derived from an EMBL/GenBank/DDBJ whole genome shotgun (WGS) entry which is preliminary data.</text>
</comment>
<evidence type="ECO:0000313" key="2">
    <source>
        <dbReference type="Proteomes" id="UP001341840"/>
    </source>
</evidence>
<dbReference type="EMBL" id="JASCZI010000054">
    <property type="protein sequence ID" value="MED6107858.1"/>
    <property type="molecule type" value="Genomic_DNA"/>
</dbReference>
<organism evidence="1 2">
    <name type="scientific">Stylosanthes scabra</name>
    <dbReference type="NCBI Taxonomy" id="79078"/>
    <lineage>
        <taxon>Eukaryota</taxon>
        <taxon>Viridiplantae</taxon>
        <taxon>Streptophyta</taxon>
        <taxon>Embryophyta</taxon>
        <taxon>Tracheophyta</taxon>
        <taxon>Spermatophyta</taxon>
        <taxon>Magnoliopsida</taxon>
        <taxon>eudicotyledons</taxon>
        <taxon>Gunneridae</taxon>
        <taxon>Pentapetalae</taxon>
        <taxon>rosids</taxon>
        <taxon>fabids</taxon>
        <taxon>Fabales</taxon>
        <taxon>Fabaceae</taxon>
        <taxon>Papilionoideae</taxon>
        <taxon>50 kb inversion clade</taxon>
        <taxon>dalbergioids sensu lato</taxon>
        <taxon>Dalbergieae</taxon>
        <taxon>Pterocarpus clade</taxon>
        <taxon>Stylosanthes</taxon>
    </lineage>
</organism>
<gene>
    <name evidence="1" type="ORF">PIB30_018142</name>
</gene>